<comment type="subcellular location">
    <subcellularLocation>
        <location evidence="1">Nucleus</location>
    </subcellularLocation>
</comment>
<reference evidence="13 14" key="1">
    <citation type="submission" date="2019-05" db="EMBL/GenBank/DDBJ databases">
        <title>Another draft genome of Portunus trituberculatus and its Hox gene families provides insights of decapod evolution.</title>
        <authorList>
            <person name="Jeong J.-H."/>
            <person name="Song I."/>
            <person name="Kim S."/>
            <person name="Choi T."/>
            <person name="Kim D."/>
            <person name="Ryu S."/>
            <person name="Kim W."/>
        </authorList>
    </citation>
    <scope>NUCLEOTIDE SEQUENCE [LARGE SCALE GENOMIC DNA]</scope>
    <source>
        <tissue evidence="13">Muscle</tissue>
    </source>
</reference>
<evidence type="ECO:0000256" key="9">
    <source>
        <dbReference type="ARBA" id="ARBA00023242"/>
    </source>
</evidence>
<proteinExistence type="predicted"/>
<dbReference type="GO" id="GO:0043565">
    <property type="term" value="F:sequence-specific DNA binding"/>
    <property type="evidence" value="ECO:0007669"/>
    <property type="project" value="TreeGrafter"/>
</dbReference>
<feature type="compositionally biased region" description="Low complexity" evidence="11">
    <location>
        <begin position="251"/>
        <end position="260"/>
    </location>
</feature>
<keyword evidence="5" id="KW-0862">Zinc</keyword>
<protein>
    <submittedName>
        <fullName evidence="13">Zinc finger protein 519</fullName>
    </submittedName>
</protein>
<keyword evidence="9" id="KW-0539">Nucleus</keyword>
<evidence type="ECO:0000256" key="6">
    <source>
        <dbReference type="ARBA" id="ARBA00023015"/>
    </source>
</evidence>
<dbReference type="GO" id="GO:0008270">
    <property type="term" value="F:zinc ion binding"/>
    <property type="evidence" value="ECO:0007669"/>
    <property type="project" value="UniProtKB-KW"/>
</dbReference>
<dbReference type="PANTHER" id="PTHR24408:SF58">
    <property type="entry name" value="TRANSCRIPTION FACTOR (TFIIIA), PUTATIVE (AFU_ORTHOLOGUE AFUA_1G05150)-RELATED"/>
    <property type="match status" value="1"/>
</dbReference>
<keyword evidence="3" id="KW-0677">Repeat</keyword>
<accession>A0A5B7DMV7</accession>
<feature type="compositionally biased region" description="Polar residues" evidence="11">
    <location>
        <begin position="201"/>
        <end position="220"/>
    </location>
</feature>
<dbReference type="PANTHER" id="PTHR24408">
    <property type="entry name" value="ZINC FINGER PROTEIN"/>
    <property type="match status" value="1"/>
</dbReference>
<dbReference type="GO" id="GO:0005634">
    <property type="term" value="C:nucleus"/>
    <property type="evidence" value="ECO:0007669"/>
    <property type="project" value="UniProtKB-SubCell"/>
</dbReference>
<dbReference type="Pfam" id="PF00096">
    <property type="entry name" value="zf-C2H2"/>
    <property type="match status" value="2"/>
</dbReference>
<keyword evidence="14" id="KW-1185">Reference proteome</keyword>
<evidence type="ECO:0000256" key="7">
    <source>
        <dbReference type="ARBA" id="ARBA00023125"/>
    </source>
</evidence>
<dbReference type="Proteomes" id="UP000324222">
    <property type="component" value="Unassembled WGS sequence"/>
</dbReference>
<evidence type="ECO:0000256" key="11">
    <source>
        <dbReference type="SAM" id="MobiDB-lite"/>
    </source>
</evidence>
<evidence type="ECO:0000256" key="5">
    <source>
        <dbReference type="ARBA" id="ARBA00022833"/>
    </source>
</evidence>
<gene>
    <name evidence="13" type="primary">ZNF519</name>
    <name evidence="13" type="ORF">E2C01_015971</name>
</gene>
<feature type="domain" description="C2H2-type" evidence="12">
    <location>
        <begin position="324"/>
        <end position="351"/>
    </location>
</feature>
<evidence type="ECO:0000256" key="10">
    <source>
        <dbReference type="PROSITE-ProRule" id="PRU00042"/>
    </source>
</evidence>
<dbReference type="GO" id="GO:0000981">
    <property type="term" value="F:DNA-binding transcription factor activity, RNA polymerase II-specific"/>
    <property type="evidence" value="ECO:0007669"/>
    <property type="project" value="TreeGrafter"/>
</dbReference>
<feature type="region of interest" description="Disordered" evidence="11">
    <location>
        <begin position="201"/>
        <end position="285"/>
    </location>
</feature>
<keyword evidence="8" id="KW-0804">Transcription</keyword>
<dbReference type="SMART" id="SM00355">
    <property type="entry name" value="ZnF_C2H2"/>
    <property type="match status" value="3"/>
</dbReference>
<evidence type="ECO:0000259" key="12">
    <source>
        <dbReference type="PROSITE" id="PS50157"/>
    </source>
</evidence>
<name>A0A5B7DMV7_PORTR</name>
<dbReference type="PROSITE" id="PS00028">
    <property type="entry name" value="ZINC_FINGER_C2H2_1"/>
    <property type="match status" value="2"/>
</dbReference>
<dbReference type="PROSITE" id="PS50157">
    <property type="entry name" value="ZINC_FINGER_C2H2_2"/>
    <property type="match status" value="3"/>
</dbReference>
<organism evidence="13 14">
    <name type="scientific">Portunus trituberculatus</name>
    <name type="common">Swimming crab</name>
    <name type="synonym">Neptunus trituberculatus</name>
    <dbReference type="NCBI Taxonomy" id="210409"/>
    <lineage>
        <taxon>Eukaryota</taxon>
        <taxon>Metazoa</taxon>
        <taxon>Ecdysozoa</taxon>
        <taxon>Arthropoda</taxon>
        <taxon>Crustacea</taxon>
        <taxon>Multicrustacea</taxon>
        <taxon>Malacostraca</taxon>
        <taxon>Eumalacostraca</taxon>
        <taxon>Eucarida</taxon>
        <taxon>Decapoda</taxon>
        <taxon>Pleocyemata</taxon>
        <taxon>Brachyura</taxon>
        <taxon>Eubrachyura</taxon>
        <taxon>Portunoidea</taxon>
        <taxon>Portunidae</taxon>
        <taxon>Portuninae</taxon>
        <taxon>Portunus</taxon>
    </lineage>
</organism>
<comment type="caution">
    <text evidence="13">The sequence shown here is derived from an EMBL/GenBank/DDBJ whole genome shotgun (WGS) entry which is preliminary data.</text>
</comment>
<feature type="compositionally biased region" description="Polar residues" evidence="11">
    <location>
        <begin position="261"/>
        <end position="280"/>
    </location>
</feature>
<dbReference type="FunFam" id="3.30.160.60:FF:000446">
    <property type="entry name" value="Zinc finger protein"/>
    <property type="match status" value="1"/>
</dbReference>
<evidence type="ECO:0000256" key="1">
    <source>
        <dbReference type="ARBA" id="ARBA00004123"/>
    </source>
</evidence>
<keyword evidence="6" id="KW-0805">Transcription regulation</keyword>
<dbReference type="FunFam" id="3.30.160.60:FF:000322">
    <property type="entry name" value="GDNF-inducible zinc finger protein 1"/>
    <property type="match status" value="1"/>
</dbReference>
<dbReference type="OrthoDB" id="6354171at2759"/>
<keyword evidence="2" id="KW-0479">Metal-binding</keyword>
<feature type="region of interest" description="Disordered" evidence="11">
    <location>
        <begin position="1"/>
        <end position="36"/>
    </location>
</feature>
<evidence type="ECO:0000313" key="13">
    <source>
        <dbReference type="EMBL" id="MPC22941.1"/>
    </source>
</evidence>
<keyword evidence="7" id="KW-0238">DNA-binding</keyword>
<feature type="compositionally biased region" description="Pro residues" evidence="11">
    <location>
        <begin position="222"/>
        <end position="231"/>
    </location>
</feature>
<dbReference type="AlphaFoldDB" id="A0A5B7DMV7"/>
<dbReference type="InterPro" id="IPR036236">
    <property type="entry name" value="Znf_C2H2_sf"/>
</dbReference>
<dbReference type="EMBL" id="VSRR010001146">
    <property type="protein sequence ID" value="MPC22941.1"/>
    <property type="molecule type" value="Genomic_DNA"/>
</dbReference>
<dbReference type="Gene3D" id="3.30.160.60">
    <property type="entry name" value="Classic Zinc Finger"/>
    <property type="match status" value="3"/>
</dbReference>
<feature type="domain" description="C2H2-type" evidence="12">
    <location>
        <begin position="375"/>
        <end position="402"/>
    </location>
</feature>
<feature type="compositionally biased region" description="Low complexity" evidence="11">
    <location>
        <begin position="232"/>
        <end position="242"/>
    </location>
</feature>
<evidence type="ECO:0000256" key="2">
    <source>
        <dbReference type="ARBA" id="ARBA00022723"/>
    </source>
</evidence>
<feature type="domain" description="C2H2-type" evidence="12">
    <location>
        <begin position="403"/>
        <end position="427"/>
    </location>
</feature>
<evidence type="ECO:0000256" key="4">
    <source>
        <dbReference type="ARBA" id="ARBA00022771"/>
    </source>
</evidence>
<evidence type="ECO:0000256" key="3">
    <source>
        <dbReference type="ARBA" id="ARBA00022737"/>
    </source>
</evidence>
<dbReference type="InterPro" id="IPR013087">
    <property type="entry name" value="Znf_C2H2_type"/>
</dbReference>
<evidence type="ECO:0000313" key="14">
    <source>
        <dbReference type="Proteomes" id="UP000324222"/>
    </source>
</evidence>
<evidence type="ECO:0000256" key="8">
    <source>
        <dbReference type="ARBA" id="ARBA00023163"/>
    </source>
</evidence>
<dbReference type="SUPFAM" id="SSF57667">
    <property type="entry name" value="beta-beta-alpha zinc fingers"/>
    <property type="match status" value="2"/>
</dbReference>
<sequence>MMVDLGGGAREHLQNASAEESEEPLPPISSVGYAHPVSRPASWRSTFQEQDTPDPLNLVESVPHNLIQVKSDPENLSGLCIGNSSSLSETPVSCAEAAEDARAKGQLLQEITHVAETFEPYSSSLPPGCYRNYTLSSDAPAHTDYIYTPHWCWSRSSTDDKTLSGHNGGSLFTGTVPSNETVINSLQYNVPPHLMSDAFSSSLPPVSVNQSPTSVPNCSPIQKPPPPPPPLSALTSSALDLSPGPPSTTHQLPSLQPSLLTPASTHMTTLGSVPPSTHQLPNLPPSLISLEIPSQALSAQDTLDNTLDLVGVEESASHERVPEFECGECGAVFSRLPHLKYHMKIHGEVEKSDKQDFTTDSSNSKFRVQSSEKVFPCKHCGEKFSRAEKLKTHEVKHSGNRPFRCNDCGAAFPAKAMLIRHKKWLLN</sequence>
<keyword evidence="4 10" id="KW-0863">Zinc-finger</keyword>